<dbReference type="AlphaFoldDB" id="A0A2M7K1G3"/>
<name>A0A2M7K1G3_9BACT</name>
<protein>
    <submittedName>
        <fullName evidence="2">CopG family transcriptional regulator</fullName>
    </submittedName>
</protein>
<dbReference type="InterPro" id="IPR010985">
    <property type="entry name" value="Ribbon_hlx_hlx"/>
</dbReference>
<dbReference type="GO" id="GO:0006355">
    <property type="term" value="P:regulation of DNA-templated transcription"/>
    <property type="evidence" value="ECO:0007669"/>
    <property type="project" value="InterPro"/>
</dbReference>
<proteinExistence type="predicted"/>
<dbReference type="CDD" id="cd22231">
    <property type="entry name" value="RHH_NikR_HicB-like"/>
    <property type="match status" value="1"/>
</dbReference>
<gene>
    <name evidence="2" type="ORF">COZ63_01500</name>
</gene>
<comment type="caution">
    <text evidence="2">The sequence shown here is derived from an EMBL/GenBank/DDBJ whole genome shotgun (WGS) entry which is preliminary data.</text>
</comment>
<evidence type="ECO:0000313" key="2">
    <source>
        <dbReference type="EMBL" id="PIX30102.1"/>
    </source>
</evidence>
<dbReference type="EMBL" id="PFIK01000033">
    <property type="protein sequence ID" value="PIX30102.1"/>
    <property type="molecule type" value="Genomic_DNA"/>
</dbReference>
<evidence type="ECO:0000259" key="1">
    <source>
        <dbReference type="Pfam" id="PF01402"/>
    </source>
</evidence>
<dbReference type="Proteomes" id="UP000229924">
    <property type="component" value="Unassembled WGS sequence"/>
</dbReference>
<evidence type="ECO:0000313" key="3">
    <source>
        <dbReference type="Proteomes" id="UP000229924"/>
    </source>
</evidence>
<dbReference type="InterPro" id="IPR013321">
    <property type="entry name" value="Arc_rbn_hlx_hlx"/>
</dbReference>
<reference evidence="3" key="1">
    <citation type="submission" date="2017-09" db="EMBL/GenBank/DDBJ databases">
        <title>Depth-based differentiation of microbial function through sediment-hosted aquifers and enrichment of novel symbionts in the deep terrestrial subsurface.</title>
        <authorList>
            <person name="Probst A.J."/>
            <person name="Ladd B."/>
            <person name="Jarett J.K."/>
            <person name="Geller-Mcgrath D.E."/>
            <person name="Sieber C.M.K."/>
            <person name="Emerson J.B."/>
            <person name="Anantharaman K."/>
            <person name="Thomas B.C."/>
            <person name="Malmstrom R."/>
            <person name="Stieglmeier M."/>
            <person name="Klingl A."/>
            <person name="Woyke T."/>
            <person name="Ryan C.M."/>
            <person name="Banfield J.F."/>
        </authorList>
    </citation>
    <scope>NUCLEOTIDE SEQUENCE [LARGE SCALE GENOMIC DNA]</scope>
</reference>
<dbReference type="Pfam" id="PF01402">
    <property type="entry name" value="RHH_1"/>
    <property type="match status" value="1"/>
</dbReference>
<feature type="domain" description="Ribbon-helix-helix protein CopG" evidence="1">
    <location>
        <begin position="4"/>
        <end position="36"/>
    </location>
</feature>
<dbReference type="SUPFAM" id="SSF47598">
    <property type="entry name" value="Ribbon-helix-helix"/>
    <property type="match status" value="1"/>
</dbReference>
<dbReference type="InterPro" id="IPR002145">
    <property type="entry name" value="CopG"/>
</dbReference>
<dbReference type="Gene3D" id="1.10.1220.10">
    <property type="entry name" value="Met repressor-like"/>
    <property type="match status" value="1"/>
</dbReference>
<sequence length="78" mass="9101">MKAKTINISLPERLLSSIDRKAKEEYRSRSELIKEATVFYIQTKDNRAILQNDISAKAKKMRINSEDDVEKMVDSLRK</sequence>
<accession>A0A2M7K1G3</accession>
<organism evidence="2 3">
    <name type="scientific">Candidatus Berkelbacteria bacterium CG_4_8_14_3_um_filter_42_13</name>
    <dbReference type="NCBI Taxonomy" id="1974505"/>
    <lineage>
        <taxon>Bacteria</taxon>
        <taxon>Candidatus Berkelbacteria</taxon>
    </lineage>
</organism>